<dbReference type="Proteomes" id="UP000324996">
    <property type="component" value="Unassembled WGS sequence"/>
</dbReference>
<dbReference type="Gene3D" id="3.40.630.30">
    <property type="match status" value="1"/>
</dbReference>
<sequence>MSTPPAIVQIHGGIGDFDAAQWDAMSQGHPFIRHAFLKALEDSGCISAEKGWLPRHLGLYQQGGPDQENQLMGAAPCYLKGHSYGEYVFDHAWADAYERAGGRYYPKLQIASPFTPVTGPRLLVSRHCDKDAAKQSLLKGLSSLCDQQGLSSAHLTFLEPDDARIAQDMGYLMRSDQQFHWHNDGYDHFDDFLAALSSRKRKQIKKERREAVAHGISIKWIAGPDIRESDWDAFYAFYRDTSSRKWGTPYLNRDFFSLIGASMADQILLFLCENNGRPIAGALNFCGPDTLYGRYWGCIEDHPCLHFETCYYQAIDYAIAHRLKKVEAGAQGPHKLARGYAPVKTWSAHHIGDAGFREAVRRYLDLERRDVEATVDLLATHLPFKNQSG</sequence>
<keyword evidence="2" id="KW-1185">Reference proteome</keyword>
<reference evidence="1 2" key="1">
    <citation type="submission" date="2019-09" db="EMBL/GenBank/DDBJ databases">
        <title>NBRP : Genome information of microbial organism related human and environment.</title>
        <authorList>
            <person name="Hattori M."/>
            <person name="Oshima K."/>
            <person name="Inaba H."/>
            <person name="Suda W."/>
            <person name="Sakamoto M."/>
            <person name="Iino T."/>
            <person name="Kitahara M."/>
            <person name="Oshida Y."/>
            <person name="Iida T."/>
            <person name="Kudo T."/>
            <person name="Itoh T."/>
            <person name="Ohkuma M."/>
        </authorList>
    </citation>
    <scope>NUCLEOTIDE SEQUENCE [LARGE SCALE GENOMIC DNA]</scope>
    <source>
        <strain evidence="1 2">Q-1</strain>
    </source>
</reference>
<protein>
    <recommendedName>
        <fullName evidence="3">GNAT family N-acetyltransferase</fullName>
    </recommendedName>
</protein>
<dbReference type="InterPro" id="IPR016181">
    <property type="entry name" value="Acyl_CoA_acyltransferase"/>
</dbReference>
<dbReference type="InterPro" id="IPR007434">
    <property type="entry name" value="FemAB-like"/>
</dbReference>
<evidence type="ECO:0000313" key="1">
    <source>
        <dbReference type="EMBL" id="GER05517.1"/>
    </source>
</evidence>
<dbReference type="EMBL" id="BKCN01000027">
    <property type="protein sequence ID" value="GER05517.1"/>
    <property type="molecule type" value="Genomic_DNA"/>
</dbReference>
<comment type="caution">
    <text evidence="1">The sequence shown here is derived from an EMBL/GenBank/DDBJ whole genome shotgun (WGS) entry which is preliminary data.</text>
</comment>
<dbReference type="PANTHER" id="PTHR47017">
    <property type="entry name" value="ACYL-COA"/>
    <property type="match status" value="1"/>
</dbReference>
<accession>A0A5A7NC64</accession>
<dbReference type="PANTHER" id="PTHR47017:SF1">
    <property type="entry name" value="ACYL-COA"/>
    <property type="match status" value="1"/>
</dbReference>
<dbReference type="RefSeq" id="WP_042084783.1">
    <property type="nucleotide sequence ID" value="NZ_BKCN01000027.1"/>
</dbReference>
<dbReference type="Pfam" id="PF04339">
    <property type="entry name" value="FemAB_like"/>
    <property type="match status" value="1"/>
</dbReference>
<name>A0A5A7NC64_9PROT</name>
<dbReference type="AlphaFoldDB" id="A0A5A7NC64"/>
<proteinExistence type="predicted"/>
<evidence type="ECO:0008006" key="3">
    <source>
        <dbReference type="Google" id="ProtNLM"/>
    </source>
</evidence>
<dbReference type="SUPFAM" id="SSF55729">
    <property type="entry name" value="Acyl-CoA N-acyltransferases (Nat)"/>
    <property type="match status" value="1"/>
</dbReference>
<gene>
    <name evidence="1" type="ORF">JCM17846_31990</name>
</gene>
<organism evidence="1 2">
    <name type="scientific">Iodidimonas nitroreducens</name>
    <dbReference type="NCBI Taxonomy" id="1236968"/>
    <lineage>
        <taxon>Bacteria</taxon>
        <taxon>Pseudomonadati</taxon>
        <taxon>Pseudomonadota</taxon>
        <taxon>Alphaproteobacteria</taxon>
        <taxon>Iodidimonadales</taxon>
        <taxon>Iodidimonadaceae</taxon>
        <taxon>Iodidimonas</taxon>
    </lineage>
</organism>
<evidence type="ECO:0000313" key="2">
    <source>
        <dbReference type="Proteomes" id="UP000324996"/>
    </source>
</evidence>